<protein>
    <submittedName>
        <fullName evidence="1">Uncharacterized protein</fullName>
    </submittedName>
</protein>
<dbReference type="KEGG" id="yti:FNA67_01255"/>
<evidence type="ECO:0000313" key="1">
    <source>
        <dbReference type="EMBL" id="QEE18887.1"/>
    </source>
</evidence>
<name>A0A5B9DIG8_9HYPH</name>
<gene>
    <name evidence="1" type="ORF">FNA67_01255</name>
</gene>
<accession>A0A5B9DIG8</accession>
<dbReference type="AlphaFoldDB" id="A0A5B9DIG8"/>
<proteinExistence type="predicted"/>
<dbReference type="RefSeq" id="WP_049707355.1">
    <property type="nucleotide sequence ID" value="NZ_BMFM01000001.1"/>
</dbReference>
<sequence length="118" mass="12871">MLAARYHALRDRTVRAVDRVLAEPVKIVKAGNPPFEIEATLRTGDQAGIDRSARSQAFQSTMVGVSARLHVDGAAYPGFSLSKGDRVQAIARRGAPWFEVLNTDPRQTARIIVNLTEG</sequence>
<dbReference type="Proteomes" id="UP000321062">
    <property type="component" value="Chromosome"/>
</dbReference>
<reference evidence="1 2" key="1">
    <citation type="journal article" date="2015" name="Int. J. Syst. Evol. Microbiol.">
        <title>Youhaiella tibetensis gen. nov., sp. nov., isolated from subsurface sediment.</title>
        <authorList>
            <person name="Wang Y.X."/>
            <person name="Huang F.Q."/>
            <person name="Nogi Y."/>
            <person name="Pang S.J."/>
            <person name="Wang P.K."/>
            <person name="Lv J."/>
        </authorList>
    </citation>
    <scope>NUCLEOTIDE SEQUENCE [LARGE SCALE GENOMIC DNA]</scope>
    <source>
        <strain evidence="2">fig4</strain>
    </source>
</reference>
<dbReference type="EMBL" id="CP041690">
    <property type="protein sequence ID" value="QEE18887.1"/>
    <property type="molecule type" value="Genomic_DNA"/>
</dbReference>
<evidence type="ECO:0000313" key="2">
    <source>
        <dbReference type="Proteomes" id="UP000321062"/>
    </source>
</evidence>
<keyword evidence="2" id="KW-1185">Reference proteome</keyword>
<organism evidence="1 2">
    <name type="scientific">Paradevosia tibetensis</name>
    <dbReference type="NCBI Taxonomy" id="1447062"/>
    <lineage>
        <taxon>Bacteria</taxon>
        <taxon>Pseudomonadati</taxon>
        <taxon>Pseudomonadota</taxon>
        <taxon>Alphaproteobacteria</taxon>
        <taxon>Hyphomicrobiales</taxon>
        <taxon>Devosiaceae</taxon>
        <taxon>Paradevosia</taxon>
    </lineage>
</organism>
<dbReference type="OrthoDB" id="7866819at2"/>